<dbReference type="CTD" id="55152"/>
<dbReference type="RefSeq" id="XP_020854972.1">
    <property type="nucleotide sequence ID" value="XM_020999313.1"/>
</dbReference>
<dbReference type="FunCoup" id="A0A6P5LAL3">
    <property type="interactions" value="874"/>
</dbReference>
<dbReference type="GO" id="GO:0006420">
    <property type="term" value="P:arginyl-tRNA aminoacylation"/>
    <property type="evidence" value="ECO:0007669"/>
    <property type="project" value="InterPro"/>
</dbReference>
<dbReference type="Proteomes" id="UP000515140">
    <property type="component" value="Unplaced"/>
</dbReference>
<dbReference type="KEGG" id="pcw:110217137"/>
<dbReference type="GeneID" id="110217137"/>
<evidence type="ECO:0000313" key="3">
    <source>
        <dbReference type="RefSeq" id="XP_020854972.1"/>
    </source>
</evidence>
<reference evidence="3" key="1">
    <citation type="submission" date="2025-08" db="UniProtKB">
        <authorList>
            <consortium name="RefSeq"/>
        </authorList>
    </citation>
    <scope>IDENTIFICATION</scope>
    <source>
        <tissue evidence="3">Spleen</tissue>
    </source>
</reference>
<dbReference type="GO" id="GO:0004814">
    <property type="term" value="F:arginine-tRNA ligase activity"/>
    <property type="evidence" value="ECO:0007669"/>
    <property type="project" value="InterPro"/>
</dbReference>
<dbReference type="InterPro" id="IPR008909">
    <property type="entry name" value="DALR_anticod-bd"/>
</dbReference>
<dbReference type="GO" id="GO:0000049">
    <property type="term" value="F:tRNA binding"/>
    <property type="evidence" value="ECO:0007669"/>
    <property type="project" value="TreeGrafter"/>
</dbReference>
<dbReference type="PANTHER" id="PTHR16043">
    <property type="entry name" value="DALRD3 PROTEIN"/>
    <property type="match status" value="1"/>
</dbReference>
<organism evidence="2 3">
    <name type="scientific">Phascolarctos cinereus</name>
    <name type="common">Koala</name>
    <dbReference type="NCBI Taxonomy" id="38626"/>
    <lineage>
        <taxon>Eukaryota</taxon>
        <taxon>Metazoa</taxon>
        <taxon>Chordata</taxon>
        <taxon>Craniata</taxon>
        <taxon>Vertebrata</taxon>
        <taxon>Euteleostomi</taxon>
        <taxon>Mammalia</taxon>
        <taxon>Metatheria</taxon>
        <taxon>Diprotodontia</taxon>
        <taxon>Phascolarctidae</taxon>
        <taxon>Phascolarctos</taxon>
    </lineage>
</organism>
<dbReference type="SMART" id="SM00836">
    <property type="entry name" value="DALR_1"/>
    <property type="match status" value="1"/>
</dbReference>
<dbReference type="InterPro" id="IPR009080">
    <property type="entry name" value="tRNAsynth_Ia_anticodon-bd"/>
</dbReference>
<dbReference type="GO" id="GO:0005524">
    <property type="term" value="F:ATP binding"/>
    <property type="evidence" value="ECO:0007669"/>
    <property type="project" value="InterPro"/>
</dbReference>
<accession>A0A6P5LAL3</accession>
<name>A0A6P5LAL3_PHACI</name>
<gene>
    <name evidence="3" type="primary">DALRD3</name>
</gene>
<dbReference type="AlphaFoldDB" id="A0A6P5LAL3"/>
<dbReference type="InterPro" id="IPR037380">
    <property type="entry name" value="DALRD3"/>
</dbReference>
<dbReference type="InParanoid" id="A0A6P5LAL3"/>
<proteinExistence type="predicted"/>
<dbReference type="SUPFAM" id="SSF47323">
    <property type="entry name" value="Anticodon-binding domain of a subclass of class I aminoacyl-tRNA synthetases"/>
    <property type="match status" value="1"/>
</dbReference>
<sequence>MATGRFGVGETLGALNAALRPPPPPSGPGGSVWFKENSARNLRSRDFLAPRGALQALFGDGQVPKDILDGVAALEGPGVPPIQKCTQTQAGLALQLERPTVFEQVLSSLRGYVAPQPTSSTSEHSIILDCVSLHGPKGPDALSLSQLRAVLVADHLAQALRTQGVTVYQVPAVQDPGLRDFLQQLKVSWPSASETSSAPESTVALKEVLRDHAAVPTEDLPPGVVCKVSLKEFLEQQPGLEGFDPNLDICLVTEDQLGALTELQEAAQHHPRNVPLSHSDAESSAGGTACSVIHVVSCEEAFQQQKVDLLWRLVDANAPSRQKHLVCGPVKVVGSPTPLSAPQYYRLRQSQMREASVLKYGVDFVQDDSWNEIIGALTSAAVKFEMLSTAHRSQMSLDLEHTSISTKGTKSGAFVMYNCARLATLFDGYQRGVEQAFSFLGLYPAFPDVSELDFSLLRDEGEWLLLFNGIIPFPEVLSQSAQLHVSSPGIQITANTKAVCKFLVHLSMDFSSYYNRVHILGEPQPHLFGQMFARLQLMRAVQEVFHSALATLHLPPLSQI</sequence>
<evidence type="ECO:0000313" key="2">
    <source>
        <dbReference type="Proteomes" id="UP000515140"/>
    </source>
</evidence>
<dbReference type="PANTHER" id="PTHR16043:SF1">
    <property type="entry name" value="DALR ANTICODON-BINDING DOMAIN-CONTAINING PROTEIN 3"/>
    <property type="match status" value="1"/>
</dbReference>
<protein>
    <submittedName>
        <fullName evidence="3">DALR anticodon-binding domain-containing protein 3 isoform X1</fullName>
    </submittedName>
</protein>
<dbReference type="GO" id="GO:0106217">
    <property type="term" value="P:tRNA C3-cytosine methylation"/>
    <property type="evidence" value="ECO:0007669"/>
    <property type="project" value="TreeGrafter"/>
</dbReference>
<keyword evidence="2" id="KW-1185">Reference proteome</keyword>
<evidence type="ECO:0000259" key="1">
    <source>
        <dbReference type="SMART" id="SM00836"/>
    </source>
</evidence>
<dbReference type="Pfam" id="PF05746">
    <property type="entry name" value="DALR_1"/>
    <property type="match status" value="1"/>
</dbReference>
<feature type="domain" description="DALR anticodon binding" evidence="1">
    <location>
        <begin position="415"/>
        <end position="560"/>
    </location>
</feature>
<dbReference type="Gene3D" id="1.10.730.10">
    <property type="entry name" value="Isoleucyl-tRNA Synthetase, Domain 1"/>
    <property type="match status" value="1"/>
</dbReference>